<dbReference type="EMBL" id="MLZC01000022">
    <property type="protein sequence ID" value="OHG60108.1"/>
    <property type="molecule type" value="Genomic_DNA"/>
</dbReference>
<reference evidence="1" key="1">
    <citation type="submission" date="2016-09" db="EMBL/GenBank/DDBJ databases">
        <title>Whole genome sequencing of Salmonella enterica.</title>
        <authorList>
            <person name="Bell R."/>
        </authorList>
    </citation>
    <scope>NUCLEOTIDE SEQUENCE [LARGE SCALE GENOMIC DNA]</scope>
    <source>
        <strain evidence="1">CFSAN044978</strain>
    </source>
</reference>
<proteinExistence type="predicted"/>
<dbReference type="AlphaFoldDB" id="A0A1S0Z787"/>
<accession>A0A1S0Z787</accession>
<protein>
    <submittedName>
        <fullName evidence="1">Uncharacterized protein</fullName>
    </submittedName>
</protein>
<organism evidence="1">
    <name type="scientific">Salmonella enterica subsp. enterica serovar Saintpaul</name>
    <dbReference type="NCBI Taxonomy" id="90105"/>
    <lineage>
        <taxon>Bacteria</taxon>
        <taxon>Pseudomonadati</taxon>
        <taxon>Pseudomonadota</taxon>
        <taxon>Gammaproteobacteria</taxon>
        <taxon>Enterobacterales</taxon>
        <taxon>Enterobacteriaceae</taxon>
        <taxon>Salmonella</taxon>
    </lineage>
</organism>
<comment type="caution">
    <text evidence="1">The sequence shown here is derived from an EMBL/GenBank/DDBJ whole genome shotgun (WGS) entry which is preliminary data.</text>
</comment>
<sequence length="72" mass="8356">MVKMDKVVLAVTVVLEGQEDSHRKEIIIKKAVAILRRNQPMQMEVRRTRIAILTKIMKKTLQNLNPFVKAMI</sequence>
<gene>
    <name evidence="1" type="ORF">A7T00_28420</name>
</gene>
<evidence type="ECO:0000313" key="1">
    <source>
        <dbReference type="EMBL" id="OHG60108.1"/>
    </source>
</evidence>
<name>A0A1S0Z787_SALET</name>